<name>A0ABV9QN00_9FIRM</name>
<dbReference type="Pfam" id="PF01451">
    <property type="entry name" value="LMWPc"/>
    <property type="match status" value="1"/>
</dbReference>
<dbReference type="InterPro" id="IPR023485">
    <property type="entry name" value="Ptyr_pPase"/>
</dbReference>
<gene>
    <name evidence="2" type="ORF">ACFO4R_03095</name>
</gene>
<dbReference type="Proteomes" id="UP001595916">
    <property type="component" value="Unassembled WGS sequence"/>
</dbReference>
<keyword evidence="3" id="KW-1185">Reference proteome</keyword>
<dbReference type="PANTHER" id="PTHR11717">
    <property type="entry name" value="LOW MOLECULAR WEIGHT PROTEIN TYROSINE PHOSPHATASE"/>
    <property type="match status" value="1"/>
</dbReference>
<dbReference type="EMBL" id="JBHSHL010000011">
    <property type="protein sequence ID" value="MFC4804059.1"/>
    <property type="molecule type" value="Genomic_DNA"/>
</dbReference>
<accession>A0ABV9QN00</accession>
<proteinExistence type="predicted"/>
<protein>
    <recommendedName>
        <fullName evidence="1">Phosphotyrosine protein phosphatase I domain-containing protein</fullName>
    </recommendedName>
</protein>
<dbReference type="SUPFAM" id="SSF52788">
    <property type="entry name" value="Phosphotyrosine protein phosphatases I"/>
    <property type="match status" value="1"/>
</dbReference>
<reference evidence="3" key="1">
    <citation type="journal article" date="2019" name="Int. J. Syst. Evol. Microbiol.">
        <title>The Global Catalogue of Microorganisms (GCM) 10K type strain sequencing project: providing services to taxonomists for standard genome sequencing and annotation.</title>
        <authorList>
            <consortium name="The Broad Institute Genomics Platform"/>
            <consortium name="The Broad Institute Genome Sequencing Center for Infectious Disease"/>
            <person name="Wu L."/>
            <person name="Ma J."/>
        </authorList>
    </citation>
    <scope>NUCLEOTIDE SEQUENCE [LARGE SCALE GENOMIC DNA]</scope>
    <source>
        <strain evidence="3">CCUG 46385</strain>
    </source>
</reference>
<dbReference type="RefSeq" id="WP_379787543.1">
    <property type="nucleotide sequence ID" value="NZ_JBHSHL010000011.1"/>
</dbReference>
<dbReference type="InterPro" id="IPR050438">
    <property type="entry name" value="LMW_PTPase"/>
</dbReference>
<dbReference type="PANTHER" id="PTHR11717:SF31">
    <property type="entry name" value="LOW MOLECULAR WEIGHT PROTEIN-TYROSINE-PHOSPHATASE ETP-RELATED"/>
    <property type="match status" value="1"/>
</dbReference>
<evidence type="ECO:0000313" key="2">
    <source>
        <dbReference type="EMBL" id="MFC4804059.1"/>
    </source>
</evidence>
<dbReference type="InterPro" id="IPR036196">
    <property type="entry name" value="Ptyr_pPase_sf"/>
</dbReference>
<sequence length="178" mass="20017">MKIAFVCTGNTCRSPIAEYYLKKLIEERGMEGIRVTSFGLGGFAGYEASLNSVKSMEELDIDISDHRSRTANPETLDQDLFLTMASDHRDVLRSHLREALVFTLKEFENLDEEELQRIVERKKSGQTPGVSSESSYGDFDIADPYGGSLEEYMSTRDEILSAIDASLNKILRLKSLFS</sequence>
<evidence type="ECO:0000259" key="1">
    <source>
        <dbReference type="SMART" id="SM00226"/>
    </source>
</evidence>
<evidence type="ECO:0000313" key="3">
    <source>
        <dbReference type="Proteomes" id="UP001595916"/>
    </source>
</evidence>
<dbReference type="Gene3D" id="3.40.50.2300">
    <property type="match status" value="1"/>
</dbReference>
<comment type="caution">
    <text evidence="2">The sequence shown here is derived from an EMBL/GenBank/DDBJ whole genome shotgun (WGS) entry which is preliminary data.</text>
</comment>
<feature type="domain" description="Phosphotyrosine protein phosphatase I" evidence="1">
    <location>
        <begin position="1"/>
        <end position="169"/>
    </location>
</feature>
<dbReference type="SMART" id="SM00226">
    <property type="entry name" value="LMWPc"/>
    <property type="match status" value="1"/>
</dbReference>
<organism evidence="2 3">
    <name type="scientific">Filifactor villosus</name>
    <dbReference type="NCBI Taxonomy" id="29374"/>
    <lineage>
        <taxon>Bacteria</taxon>
        <taxon>Bacillati</taxon>
        <taxon>Bacillota</taxon>
        <taxon>Clostridia</taxon>
        <taxon>Peptostreptococcales</taxon>
        <taxon>Filifactoraceae</taxon>
        <taxon>Filifactor</taxon>
    </lineage>
</organism>